<evidence type="ECO:0000313" key="6">
    <source>
        <dbReference type="Proteomes" id="UP000696573"/>
    </source>
</evidence>
<feature type="compositionally biased region" description="Basic and acidic residues" evidence="3">
    <location>
        <begin position="494"/>
        <end position="504"/>
    </location>
</feature>
<feature type="compositionally biased region" description="Acidic residues" evidence="3">
    <location>
        <begin position="109"/>
        <end position="121"/>
    </location>
</feature>
<feature type="compositionally biased region" description="Low complexity" evidence="3">
    <location>
        <begin position="788"/>
        <end position="800"/>
    </location>
</feature>
<feature type="compositionally biased region" description="Basic and acidic residues" evidence="3">
    <location>
        <begin position="404"/>
        <end position="415"/>
    </location>
</feature>
<dbReference type="GO" id="GO:0030950">
    <property type="term" value="P:establishment or maintenance of actin cytoskeleton polarity"/>
    <property type="evidence" value="ECO:0007669"/>
    <property type="project" value="TreeGrafter"/>
</dbReference>
<dbReference type="GO" id="GO:0015630">
    <property type="term" value="C:microtubule cytoskeleton"/>
    <property type="evidence" value="ECO:0007669"/>
    <property type="project" value="TreeGrafter"/>
</dbReference>
<evidence type="ECO:0000313" key="5">
    <source>
        <dbReference type="EMBL" id="CAH0018209.1"/>
    </source>
</evidence>
<dbReference type="AlphaFoldDB" id="A0A9N9V2W1"/>
<keyword evidence="6" id="KW-1185">Reference proteome</keyword>
<proteinExistence type="predicted"/>
<comment type="caution">
    <text evidence="5">The sequence shown here is derived from an EMBL/GenBank/DDBJ whole genome shotgun (WGS) entry which is preliminary data.</text>
</comment>
<dbReference type="InterPro" id="IPR036028">
    <property type="entry name" value="SH3-like_dom_sf"/>
</dbReference>
<accession>A0A9N9V2W1</accession>
<feature type="compositionally biased region" description="Acidic residues" evidence="3">
    <location>
        <begin position="215"/>
        <end position="233"/>
    </location>
</feature>
<feature type="compositionally biased region" description="Basic and acidic residues" evidence="3">
    <location>
        <begin position="685"/>
        <end position="696"/>
    </location>
</feature>
<dbReference type="Proteomes" id="UP000696573">
    <property type="component" value="Unassembled WGS sequence"/>
</dbReference>
<evidence type="ECO:0000256" key="1">
    <source>
        <dbReference type="ARBA" id="ARBA00022443"/>
    </source>
</evidence>
<dbReference type="Gene3D" id="2.30.30.40">
    <property type="entry name" value="SH3 Domains"/>
    <property type="match status" value="1"/>
</dbReference>
<dbReference type="FunFam" id="2.30.30.40:FF:000035">
    <property type="entry name" value="SH3 domain containing protein"/>
    <property type="match status" value="1"/>
</dbReference>
<feature type="compositionally biased region" description="Basic and acidic residues" evidence="3">
    <location>
        <begin position="526"/>
        <end position="564"/>
    </location>
</feature>
<dbReference type="SMART" id="SM00326">
    <property type="entry name" value="SH3"/>
    <property type="match status" value="1"/>
</dbReference>
<evidence type="ECO:0000259" key="4">
    <source>
        <dbReference type="PROSITE" id="PS50002"/>
    </source>
</evidence>
<gene>
    <name evidence="5" type="ORF">CRHIZ90672A_00006593</name>
</gene>
<sequence>MTRPMIVRADTIDLQNPDAPSAKNHGRQHLHPTESTAPHQASTLREVAHETAEEEARSPHLSWNSGFATDESRKEEQEDLAAGVRGRMTQQEQEDQLAIAQNGGVSSSDEGEDDGDLDDDMMDRISSSPSIEDAQHPACRVIVIGVEFVDHDMHDDQEGESLEPVKQGQRDNPAAWAYYDDSSDYSEEGFDEEQTDDRQCAELKSGEASILATLLEEDEDEEDDGYDDDDDTGSPEFSNDTDYSEFCFAASECLPIDSEDIDFDFVYALHTFVATVEGQANATKGDTMVLLDDSNSYWWLVRVVKDSSIGYLPAEHIETPTERLARWNKHRNVDLSAAMLGDNPQKQKSTLNKIRKRWKTVTFTEPTYVDYSDIDYSSDEEDIEELFGRDVTAGSGQQDQDQQQDQKDKQDKEQQDSQAASDDDMADERAKVEPLKTGSAGVSKVDSKEEAKADGTKDGDDVEIETRDSTELLGGHVDMVGRSRNGTMRNTDSFFKDDTAETKKITLTPNLLRDDLGSRPSTDSIVTKDKARPSLESKMDREFVSDKDKKKQKEKEKKEKEKKPSTIRSFFSRKDKKRTSEDDDNSSGKRSMDVMSEPRQSEDPMADEQSDKQPRSAAKPQKPQARVEPSLVRKNSTQKKSSEITNPFSETRTNDVSNVPPSTMRIVDPETQETREVSSNQQQAARDRSQRDEKPAIGKPQQTSAAQPQRVAAAQSRMDLDDSDSSDAAEALLHETPEPAQTPTPVIRVETERVRSPHVPGAFPMLSPKGAPTVRAVSPEQDMDRLSESPIEVSPISPINPHQPPGLMADYAHSPSPEGSPSPDLVHVGENFKENEAEAPQEPAWDDTKLRAFFDEGKHVRDLLAVVYDTSDVEPSDSSAGSLFREQNARLAEITTQLDNMLGDWLARKQRSRGTLL</sequence>
<dbReference type="InterPro" id="IPR001452">
    <property type="entry name" value="SH3_domain"/>
</dbReference>
<feature type="region of interest" description="Disordered" evidence="3">
    <location>
        <begin position="393"/>
        <end position="827"/>
    </location>
</feature>
<name>A0A9N9V2W1_9HYPO</name>
<dbReference type="OrthoDB" id="196165at2759"/>
<dbReference type="EMBL" id="CABFNQ020000532">
    <property type="protein sequence ID" value="CAH0018209.1"/>
    <property type="molecule type" value="Genomic_DNA"/>
</dbReference>
<dbReference type="GO" id="GO:0051286">
    <property type="term" value="C:cell tip"/>
    <property type="evidence" value="ECO:0007669"/>
    <property type="project" value="TreeGrafter"/>
</dbReference>
<feature type="compositionally biased region" description="Basic and acidic residues" evidence="3">
    <location>
        <begin position="445"/>
        <end position="470"/>
    </location>
</feature>
<dbReference type="InterPro" id="IPR053039">
    <property type="entry name" value="Polarity_Bud-Selection_Reg"/>
</dbReference>
<reference evidence="5" key="1">
    <citation type="submission" date="2021-10" db="EMBL/GenBank/DDBJ databases">
        <authorList>
            <person name="Piombo E."/>
        </authorList>
    </citation>
    <scope>NUCLEOTIDE SEQUENCE</scope>
</reference>
<feature type="region of interest" description="Disordered" evidence="3">
    <location>
        <begin position="1"/>
        <end position="136"/>
    </location>
</feature>
<dbReference type="PANTHER" id="PTHR47775:SF1">
    <property type="entry name" value="BUD SITE SELECTION PROTEIN 14"/>
    <property type="match status" value="1"/>
</dbReference>
<keyword evidence="1 2" id="KW-0728">SH3 domain</keyword>
<dbReference type="PANTHER" id="PTHR47775">
    <property type="entry name" value="BUD SITE SELECTION PROTEIN 14"/>
    <property type="match status" value="1"/>
</dbReference>
<dbReference type="PROSITE" id="PS50002">
    <property type="entry name" value="SH3"/>
    <property type="match status" value="1"/>
</dbReference>
<feature type="domain" description="SH3" evidence="4">
    <location>
        <begin position="261"/>
        <end position="322"/>
    </location>
</feature>
<feature type="compositionally biased region" description="Polar residues" evidence="3">
    <location>
        <begin position="633"/>
        <end position="661"/>
    </location>
</feature>
<evidence type="ECO:0000256" key="2">
    <source>
        <dbReference type="PROSITE-ProRule" id="PRU00192"/>
    </source>
</evidence>
<feature type="compositionally biased region" description="Basic and acidic residues" evidence="3">
    <location>
        <begin position="46"/>
        <end position="58"/>
    </location>
</feature>
<evidence type="ECO:0000256" key="3">
    <source>
        <dbReference type="SAM" id="MobiDB-lite"/>
    </source>
</evidence>
<dbReference type="GO" id="GO:0008104">
    <property type="term" value="P:intracellular protein localization"/>
    <property type="evidence" value="ECO:0007669"/>
    <property type="project" value="TreeGrafter"/>
</dbReference>
<feature type="compositionally biased region" description="Polar residues" evidence="3">
    <location>
        <begin position="484"/>
        <end position="493"/>
    </location>
</feature>
<organism evidence="5 6">
    <name type="scientific">Clonostachys rhizophaga</name>
    <dbReference type="NCBI Taxonomy" id="160324"/>
    <lineage>
        <taxon>Eukaryota</taxon>
        <taxon>Fungi</taxon>
        <taxon>Dikarya</taxon>
        <taxon>Ascomycota</taxon>
        <taxon>Pezizomycotina</taxon>
        <taxon>Sordariomycetes</taxon>
        <taxon>Hypocreomycetidae</taxon>
        <taxon>Hypocreales</taxon>
        <taxon>Bionectriaceae</taxon>
        <taxon>Clonostachys</taxon>
    </lineage>
</organism>
<feature type="compositionally biased region" description="Polar residues" evidence="3">
    <location>
        <begin position="33"/>
        <end position="43"/>
    </location>
</feature>
<protein>
    <recommendedName>
        <fullName evidence="4">SH3 domain-containing protein</fullName>
    </recommendedName>
</protein>
<dbReference type="SUPFAM" id="SSF50044">
    <property type="entry name" value="SH3-domain"/>
    <property type="match status" value="1"/>
</dbReference>
<feature type="region of interest" description="Disordered" evidence="3">
    <location>
        <begin position="215"/>
        <end position="240"/>
    </location>
</feature>